<reference evidence="2" key="1">
    <citation type="submission" date="2015-12" db="EMBL/GenBank/DDBJ databases">
        <title>Update maize B73 reference genome by single molecule sequencing technologies.</title>
        <authorList>
            <consortium name="Maize Genome Sequencing Project"/>
            <person name="Ware D."/>
        </authorList>
    </citation>
    <scope>NUCLEOTIDE SEQUENCE [LARGE SCALE GENOMIC DNA]</scope>
    <source>
        <tissue evidence="2">Seedling</tissue>
    </source>
</reference>
<dbReference type="SMR" id="A0A1D6MRY7"/>
<dbReference type="AlphaFoldDB" id="A0A1D6MRY7"/>
<protein>
    <recommendedName>
        <fullName evidence="1">DUF659 domain-containing protein</fullName>
    </recommendedName>
</protein>
<dbReference type="InParanoid" id="A0A1D6MRY7"/>
<dbReference type="OMA" id="RIIMNVC"/>
<dbReference type="InterPro" id="IPR007021">
    <property type="entry name" value="DUF659"/>
</dbReference>
<proteinExistence type="predicted"/>
<dbReference type="PANTHER" id="PTHR32166">
    <property type="entry name" value="OSJNBA0013A04.12 PROTEIN"/>
    <property type="match status" value="1"/>
</dbReference>
<dbReference type="EMBL" id="CM007649">
    <property type="protein sequence ID" value="ONM31725.1"/>
    <property type="molecule type" value="Genomic_DNA"/>
</dbReference>
<organism evidence="2">
    <name type="scientific">Zea mays</name>
    <name type="common">Maize</name>
    <dbReference type="NCBI Taxonomy" id="4577"/>
    <lineage>
        <taxon>Eukaryota</taxon>
        <taxon>Viridiplantae</taxon>
        <taxon>Streptophyta</taxon>
        <taxon>Embryophyta</taxon>
        <taxon>Tracheophyta</taxon>
        <taxon>Spermatophyta</taxon>
        <taxon>Magnoliopsida</taxon>
        <taxon>Liliopsida</taxon>
        <taxon>Poales</taxon>
        <taxon>Poaceae</taxon>
        <taxon>PACMAD clade</taxon>
        <taxon>Panicoideae</taxon>
        <taxon>Andropogonodae</taxon>
        <taxon>Andropogoneae</taxon>
        <taxon>Tripsacinae</taxon>
        <taxon>Zea</taxon>
    </lineage>
</organism>
<gene>
    <name evidence="2" type="ORF">ZEAMMB73_Zm00001d040643</name>
</gene>
<feature type="domain" description="DUF659" evidence="1">
    <location>
        <begin position="15"/>
        <end position="106"/>
    </location>
</feature>
<evidence type="ECO:0000259" key="1">
    <source>
        <dbReference type="Pfam" id="PF04937"/>
    </source>
</evidence>
<dbReference type="PANTHER" id="PTHR32166:SF74">
    <property type="entry name" value="OS05G0256350 PROTEIN"/>
    <property type="match status" value="1"/>
</dbReference>
<dbReference type="Pfam" id="PF04937">
    <property type="entry name" value="DUF659"/>
    <property type="match status" value="1"/>
</dbReference>
<name>A0A1D6MRY7_MAIZE</name>
<sequence length="111" mass="12590">MCQAIRQFGPGIEPPTMFDLRGRLLEEEYARTKSLLQEREAEKMKNVCSIMTDVWSDKKRRIIMNVCTNCADGASFISSKGMSDVSHTSEVIFELVDKAIENIGPDVWCKL</sequence>
<evidence type="ECO:0000313" key="2">
    <source>
        <dbReference type="EMBL" id="ONM31725.1"/>
    </source>
</evidence>
<accession>A0A1D6MRY7</accession>